<gene>
    <name evidence="2" type="ORF">CDQ92_10565</name>
</gene>
<keyword evidence="1" id="KW-0812">Transmembrane</keyword>
<dbReference type="Proteomes" id="UP000197361">
    <property type="component" value="Unassembled WGS sequence"/>
</dbReference>
<dbReference type="EMBL" id="NISK01000002">
    <property type="protein sequence ID" value="OWQ97452.1"/>
    <property type="molecule type" value="Genomic_DNA"/>
</dbReference>
<reference evidence="2 3" key="1">
    <citation type="journal article" date="2010" name="Int. J. Syst. Evol. Microbiol.">
        <title>Sphingopyxis bauzanensis sp. nov., a psychrophilic bacterium isolated from soil.</title>
        <authorList>
            <person name="Zhang D.C."/>
            <person name="Liu H.C."/>
            <person name="Xin Y.H."/>
            <person name="Zhou Y.G."/>
            <person name="Schinner F."/>
            <person name="Margesin R."/>
        </authorList>
    </citation>
    <scope>NUCLEOTIDE SEQUENCE [LARGE SCALE GENOMIC DNA]</scope>
    <source>
        <strain evidence="2 3">DSM 22271</strain>
    </source>
</reference>
<dbReference type="RefSeq" id="WP_088441301.1">
    <property type="nucleotide sequence ID" value="NZ_BMMC01000001.1"/>
</dbReference>
<keyword evidence="1" id="KW-0472">Membrane</keyword>
<dbReference type="AlphaFoldDB" id="A0A246JY53"/>
<keyword evidence="3" id="KW-1185">Reference proteome</keyword>
<accession>A0A246JY53</accession>
<sequence>MTDWLDVLNPREWATVTWIAIALFAGIRFFRIRRRNDPHRQSPAPAKLIAVFGTATAYSALCV</sequence>
<evidence type="ECO:0000256" key="1">
    <source>
        <dbReference type="SAM" id="Phobius"/>
    </source>
</evidence>
<name>A0A246JY53_9SPHN</name>
<proteinExistence type="predicted"/>
<keyword evidence="1" id="KW-1133">Transmembrane helix</keyword>
<protein>
    <submittedName>
        <fullName evidence="2">Uncharacterized protein</fullName>
    </submittedName>
</protein>
<evidence type="ECO:0000313" key="2">
    <source>
        <dbReference type="EMBL" id="OWQ97452.1"/>
    </source>
</evidence>
<feature type="transmembrane region" description="Helical" evidence="1">
    <location>
        <begin position="13"/>
        <end position="30"/>
    </location>
</feature>
<organism evidence="2 3">
    <name type="scientific">Sphingopyxis bauzanensis</name>
    <dbReference type="NCBI Taxonomy" id="651663"/>
    <lineage>
        <taxon>Bacteria</taxon>
        <taxon>Pseudomonadati</taxon>
        <taxon>Pseudomonadota</taxon>
        <taxon>Alphaproteobacteria</taxon>
        <taxon>Sphingomonadales</taxon>
        <taxon>Sphingomonadaceae</taxon>
        <taxon>Sphingopyxis</taxon>
    </lineage>
</organism>
<evidence type="ECO:0000313" key="3">
    <source>
        <dbReference type="Proteomes" id="UP000197361"/>
    </source>
</evidence>
<comment type="caution">
    <text evidence="2">The sequence shown here is derived from an EMBL/GenBank/DDBJ whole genome shotgun (WGS) entry which is preliminary data.</text>
</comment>